<dbReference type="SUPFAM" id="SSF49303">
    <property type="entry name" value="beta-Galactosidase/glucuronidase domain"/>
    <property type="match status" value="1"/>
</dbReference>
<evidence type="ECO:0000256" key="2">
    <source>
        <dbReference type="ARBA" id="ARBA00012756"/>
    </source>
</evidence>
<dbReference type="PANTHER" id="PTHR46323">
    <property type="entry name" value="BETA-GALACTOSIDASE"/>
    <property type="match status" value="1"/>
</dbReference>
<sequence length="380" mass="41518">MIPHKIKRLEDGGEYWLHISFTLRERTLWAQAGHEVAWADLPFPLPLPESGSASASAYPVVRVQTMDALEMQENGRFISVTGEHFTLSFDKLNGGIAAWSYRGEPLLTAGPQINLWRAPADNDVHLAKRWREAGYHELEAFVRDIAVRSAAGGKAVQIKANGILGVKGTRPLFEAAQLYTIYGSGDVTIETSLIPAKEGLPPLPRVGLRLRVPERFERFSWFGRGPHECYADRKESGKLGLYEGTAAEQFVPYIKPQENGSKADVRLAATSDPNGTGLIISGIGSPLGQVGVQQYSAQALSRAKHLSDLSPLGEYEVSVDMRQSGIGNHSCGYAPTLPAYLIAPEPTVFAVRLKPYAAGECGSILESRLLPEPIPWHHSD</sequence>
<dbReference type="Proteomes" id="UP001596047">
    <property type="component" value="Unassembled WGS sequence"/>
</dbReference>
<dbReference type="SMART" id="SM01038">
    <property type="entry name" value="Bgal_small_N"/>
    <property type="match status" value="1"/>
</dbReference>
<dbReference type="EC" id="3.2.1.23" evidence="2"/>
<evidence type="ECO:0000256" key="3">
    <source>
        <dbReference type="ARBA" id="ARBA00022801"/>
    </source>
</evidence>
<evidence type="ECO:0000313" key="7">
    <source>
        <dbReference type="Proteomes" id="UP001596047"/>
    </source>
</evidence>
<accession>A0ABW0W9K2</accession>
<dbReference type="Gene3D" id="2.70.98.10">
    <property type="match status" value="1"/>
</dbReference>
<dbReference type="InterPro" id="IPR014718">
    <property type="entry name" value="GH-type_carb-bd"/>
</dbReference>
<feature type="domain" description="Beta galactosidase small chain/" evidence="5">
    <location>
        <begin position="79"/>
        <end position="354"/>
    </location>
</feature>
<dbReference type="InterPro" id="IPR013783">
    <property type="entry name" value="Ig-like_fold"/>
</dbReference>
<comment type="catalytic activity">
    <reaction evidence="1">
        <text>Hydrolysis of terminal non-reducing beta-D-galactose residues in beta-D-galactosides.</text>
        <dbReference type="EC" id="3.2.1.23"/>
    </reaction>
</comment>
<dbReference type="Pfam" id="PF16353">
    <property type="entry name" value="LacZ_4"/>
    <property type="match status" value="1"/>
</dbReference>
<dbReference type="EMBL" id="JBHSOW010000130">
    <property type="protein sequence ID" value="MFC5653654.1"/>
    <property type="molecule type" value="Genomic_DNA"/>
</dbReference>
<proteinExistence type="predicted"/>
<reference evidence="7" key="1">
    <citation type="journal article" date="2019" name="Int. J. Syst. Evol. Microbiol.">
        <title>The Global Catalogue of Microorganisms (GCM) 10K type strain sequencing project: providing services to taxonomists for standard genome sequencing and annotation.</title>
        <authorList>
            <consortium name="The Broad Institute Genomics Platform"/>
            <consortium name="The Broad Institute Genome Sequencing Center for Infectious Disease"/>
            <person name="Wu L."/>
            <person name="Ma J."/>
        </authorList>
    </citation>
    <scope>NUCLEOTIDE SEQUENCE [LARGE SCALE GENOMIC DNA]</scope>
    <source>
        <strain evidence="7">CGMCC 1.3240</strain>
    </source>
</reference>
<evidence type="ECO:0000256" key="1">
    <source>
        <dbReference type="ARBA" id="ARBA00001412"/>
    </source>
</evidence>
<keyword evidence="4" id="KW-0326">Glycosidase</keyword>
<dbReference type="SUPFAM" id="SSF74650">
    <property type="entry name" value="Galactose mutarotase-like"/>
    <property type="match status" value="1"/>
</dbReference>
<dbReference type="Pfam" id="PF02929">
    <property type="entry name" value="Bgal_small_N"/>
    <property type="match status" value="1"/>
</dbReference>
<keyword evidence="3" id="KW-0378">Hydrolase</keyword>
<evidence type="ECO:0000259" key="5">
    <source>
        <dbReference type="SMART" id="SM01038"/>
    </source>
</evidence>
<dbReference type="InterPro" id="IPR032312">
    <property type="entry name" value="LacZ_4"/>
</dbReference>
<organism evidence="6 7">
    <name type="scientific">Paenibacillus solisilvae</name>
    <dbReference type="NCBI Taxonomy" id="2486751"/>
    <lineage>
        <taxon>Bacteria</taxon>
        <taxon>Bacillati</taxon>
        <taxon>Bacillota</taxon>
        <taxon>Bacilli</taxon>
        <taxon>Bacillales</taxon>
        <taxon>Paenibacillaceae</taxon>
        <taxon>Paenibacillus</taxon>
    </lineage>
</organism>
<dbReference type="InterPro" id="IPR036156">
    <property type="entry name" value="Beta-gal/glucu_dom_sf"/>
</dbReference>
<dbReference type="Gene3D" id="2.60.40.10">
    <property type="entry name" value="Immunoglobulins"/>
    <property type="match status" value="1"/>
</dbReference>
<keyword evidence="7" id="KW-1185">Reference proteome</keyword>
<dbReference type="InterPro" id="IPR004199">
    <property type="entry name" value="B-gal_small/dom_5"/>
</dbReference>
<dbReference type="InterPro" id="IPR011013">
    <property type="entry name" value="Gal_mutarotase_sf_dom"/>
</dbReference>
<name>A0ABW0W9K2_9BACL</name>
<comment type="caution">
    <text evidence="6">The sequence shown here is derived from an EMBL/GenBank/DDBJ whole genome shotgun (WGS) entry which is preliminary data.</text>
</comment>
<evidence type="ECO:0000256" key="4">
    <source>
        <dbReference type="ARBA" id="ARBA00023295"/>
    </source>
</evidence>
<evidence type="ECO:0000313" key="6">
    <source>
        <dbReference type="EMBL" id="MFC5653654.1"/>
    </source>
</evidence>
<dbReference type="PANTHER" id="PTHR46323:SF2">
    <property type="entry name" value="BETA-GALACTOSIDASE"/>
    <property type="match status" value="1"/>
</dbReference>
<dbReference type="RefSeq" id="WP_379192427.1">
    <property type="nucleotide sequence ID" value="NZ_JBHSOW010000130.1"/>
</dbReference>
<dbReference type="InterPro" id="IPR050347">
    <property type="entry name" value="Bact_Beta-galactosidase"/>
</dbReference>
<gene>
    <name evidence="6" type="ORF">ACFPYJ_31950</name>
</gene>
<protein>
    <recommendedName>
        <fullName evidence="2">beta-galactosidase</fullName>
        <ecNumber evidence="2">3.2.1.23</ecNumber>
    </recommendedName>
</protein>